<dbReference type="SUPFAM" id="SSF53474">
    <property type="entry name" value="alpha/beta-Hydrolases"/>
    <property type="match status" value="1"/>
</dbReference>
<protein>
    <recommendedName>
        <fullName evidence="3">AB hydrolase-1 domain-containing protein</fullName>
    </recommendedName>
</protein>
<gene>
    <name evidence="4" type="ORF">PVL29_022094</name>
</gene>
<dbReference type="Proteomes" id="UP001168098">
    <property type="component" value="Unassembled WGS sequence"/>
</dbReference>
<reference evidence="4 5" key="1">
    <citation type="journal article" date="2023" name="BMC Biotechnol.">
        <title>Vitis rotundifolia cv Carlos genome sequencing.</title>
        <authorList>
            <person name="Huff M."/>
            <person name="Hulse-Kemp A."/>
            <person name="Scheffler B."/>
            <person name="Youngblood R."/>
            <person name="Simpson S."/>
            <person name="Babiker E."/>
            <person name="Staton M."/>
        </authorList>
    </citation>
    <scope>NUCLEOTIDE SEQUENCE [LARGE SCALE GENOMIC DNA]</scope>
    <source>
        <tissue evidence="4">Leaf</tissue>
    </source>
</reference>
<comment type="caution">
    <text evidence="4">The sequence shown here is derived from an EMBL/GenBank/DDBJ whole genome shotgun (WGS) entry which is preliminary data.</text>
</comment>
<dbReference type="PANTHER" id="PTHR11005">
    <property type="entry name" value="LYSOSOMAL ACID LIPASE-RELATED"/>
    <property type="match status" value="1"/>
</dbReference>
<keyword evidence="5" id="KW-1185">Reference proteome</keyword>
<dbReference type="AlphaFoldDB" id="A0AA38YUT4"/>
<dbReference type="EMBL" id="JARBHA010000017">
    <property type="protein sequence ID" value="KAJ9676922.1"/>
    <property type="molecule type" value="Genomic_DNA"/>
</dbReference>
<keyword evidence="1" id="KW-0442">Lipid degradation</keyword>
<evidence type="ECO:0000256" key="1">
    <source>
        <dbReference type="ARBA" id="ARBA00022963"/>
    </source>
</evidence>
<keyword evidence="2" id="KW-0443">Lipid metabolism</keyword>
<evidence type="ECO:0000313" key="4">
    <source>
        <dbReference type="EMBL" id="KAJ9676922.1"/>
    </source>
</evidence>
<accession>A0AA38YUT4</accession>
<evidence type="ECO:0000313" key="5">
    <source>
        <dbReference type="Proteomes" id="UP001168098"/>
    </source>
</evidence>
<organism evidence="4 5">
    <name type="scientific">Vitis rotundifolia</name>
    <name type="common">Muscadine grape</name>
    <dbReference type="NCBI Taxonomy" id="103349"/>
    <lineage>
        <taxon>Eukaryota</taxon>
        <taxon>Viridiplantae</taxon>
        <taxon>Streptophyta</taxon>
        <taxon>Embryophyta</taxon>
        <taxon>Tracheophyta</taxon>
        <taxon>Spermatophyta</taxon>
        <taxon>Magnoliopsida</taxon>
        <taxon>eudicotyledons</taxon>
        <taxon>Gunneridae</taxon>
        <taxon>Pentapetalae</taxon>
        <taxon>rosids</taxon>
        <taxon>Vitales</taxon>
        <taxon>Vitaceae</taxon>
        <taxon>Viteae</taxon>
        <taxon>Vitis</taxon>
    </lineage>
</organism>
<evidence type="ECO:0000256" key="2">
    <source>
        <dbReference type="ARBA" id="ARBA00023098"/>
    </source>
</evidence>
<dbReference type="Pfam" id="PF00561">
    <property type="entry name" value="Abhydrolase_1"/>
    <property type="match status" value="1"/>
</dbReference>
<dbReference type="InterPro" id="IPR000073">
    <property type="entry name" value="AB_hydrolase_1"/>
</dbReference>
<proteinExistence type="predicted"/>
<dbReference type="InterPro" id="IPR029058">
    <property type="entry name" value="AB_hydrolase_fold"/>
</dbReference>
<dbReference type="InterPro" id="IPR016969">
    <property type="entry name" value="UCP031088_abhydr"/>
</dbReference>
<dbReference type="Gene3D" id="3.40.50.1820">
    <property type="entry name" value="alpha/beta hydrolase"/>
    <property type="match status" value="2"/>
</dbReference>
<feature type="domain" description="AB hydrolase-1" evidence="3">
    <location>
        <begin position="295"/>
        <end position="508"/>
    </location>
</feature>
<name>A0AA38YUT4_VITRO</name>
<dbReference type="GO" id="GO:0016042">
    <property type="term" value="P:lipid catabolic process"/>
    <property type="evidence" value="ECO:0007669"/>
    <property type="project" value="UniProtKB-KW"/>
</dbReference>
<evidence type="ECO:0000259" key="3">
    <source>
        <dbReference type="Pfam" id="PF00561"/>
    </source>
</evidence>
<dbReference type="PIRSF" id="PIRSF031088">
    <property type="entry name" value="UCP031088_abhydr"/>
    <property type="match status" value="1"/>
</dbReference>
<sequence>MFPEKMALRHSEPVCFSHFCPARFRSRRLLRVSRAGLSVPRLRPQAVLVAAVREAPVNKPSVCTADELHRVAVADSDWSLALWRYTPSPKAERRNHPLLLLSGIGTNAIGFDLAPESSFARYLSNQGFDTWILELRGAGLSTLVGESREVKKPFKAMSDRVGTNGVLPAEAPSTVISGTLVETFIPSVKGKRMVVESDDAQSVSKLSETSTHLFQKLSRFLNEGVFEERQNFSIASQIRDLSGRHVNIIKEGQWTISPPLFDLKEGFLTLLDDFQKQLDLILKYNWDFDHHMKEDVPAAMEYIRTLCKPKDGKLLAIGHSMGGILLYAMLSQSGSEGRDSGLASVITLASSLDFTSSKSSLKLLLPLADPAQALNVPAIPLGALLAAAHPLMSRPPYVLSWLTSLVSAQKIPPESLEKLVLNNFGTVPSKLLLQLTTAFQEGGLRDRDGTFFYKHHLRKSNVPVLAIAGDRDRVCPPEAVYETVKHIPGNLVAYKVFGEPDGPHYGHYDLVGGPSAADQVHPCLSKFLIHHDMA</sequence>